<feature type="region of interest" description="Disordered" evidence="3">
    <location>
        <begin position="1370"/>
        <end position="1400"/>
    </location>
</feature>
<keyword evidence="4" id="KW-0812">Transmembrane</keyword>
<feature type="compositionally biased region" description="Pro residues" evidence="3">
    <location>
        <begin position="2054"/>
        <end position="2066"/>
    </location>
</feature>
<keyword evidence="4" id="KW-0472">Membrane</keyword>
<dbReference type="Pfam" id="PF20222">
    <property type="entry name" value="DUF6581"/>
    <property type="match status" value="1"/>
</dbReference>
<dbReference type="Pfam" id="PF04182">
    <property type="entry name" value="B-block_TFIIIC"/>
    <property type="match status" value="1"/>
</dbReference>
<evidence type="ECO:0000259" key="5">
    <source>
        <dbReference type="Pfam" id="PF04182"/>
    </source>
</evidence>
<feature type="region of interest" description="Disordered" evidence="3">
    <location>
        <begin position="1168"/>
        <end position="1196"/>
    </location>
</feature>
<proteinExistence type="inferred from homology"/>
<feature type="compositionally biased region" description="Low complexity" evidence="3">
    <location>
        <begin position="1387"/>
        <end position="1400"/>
    </location>
</feature>
<dbReference type="OrthoDB" id="5403573at2759"/>
<feature type="region of interest" description="Disordered" evidence="3">
    <location>
        <begin position="1816"/>
        <end position="1856"/>
    </location>
</feature>
<dbReference type="EMBL" id="CAJPDT010000111">
    <property type="protein sequence ID" value="CAF9938743.1"/>
    <property type="molecule type" value="Genomic_DNA"/>
</dbReference>
<feature type="region of interest" description="Disordered" evidence="3">
    <location>
        <begin position="726"/>
        <end position="775"/>
    </location>
</feature>
<dbReference type="GO" id="GO:0008081">
    <property type="term" value="F:phosphoric diester hydrolase activity"/>
    <property type="evidence" value="ECO:0007669"/>
    <property type="project" value="InterPro"/>
</dbReference>
<feature type="region of interest" description="Disordered" evidence="3">
    <location>
        <begin position="1870"/>
        <end position="1966"/>
    </location>
</feature>
<feature type="compositionally biased region" description="Basic and acidic residues" evidence="3">
    <location>
        <begin position="2758"/>
        <end position="2768"/>
    </location>
</feature>
<sequence>MDRLDQQTVAFTSPNLYNDDAPSQSSSRLSASVPLLEENNQFTSPILPRPKWKFPLSLQHPSKSRRKRSKPGNDIGEKPTLKRKGRSRLCLKIGLAILVLLGVIQLLGLIGSLVALILPDGIHRVVEYWGRPGHIGAGLSSWPTDFSRDIIPIPCHSHNDYWRRVPLFSAIEVGCIGVEADIWLFDNELFVGHSVASLTRNRTLASLYINPLLDILSKQNPRLTLVPDHTSQPHGVFDTDPEQTLVLLIDFKTSGSALWPHVQSALQPLREKNYLTRSNGTQLIRGPITVVGTGNTPFDLVSSEETNSHRDVFFDAPLSEMYQGTNSGDLSNATSINENSLGDAMHGEVPSEEKIKMADTSKETLGNARKRRPDEEGQGRSGTVSGDANAYTAGNSYYASVSFGDAIGQLWDGQFSEHQMDLLRGQIEGAHRRGLKARYWDLPFWPISLRNHVWDVLVKEGVDLLNVDDLKGATRRNWNQHRGALPLHFIAHVKSYYLNPIQDSRLQNKDDAIPHPEVACNVDRPFLEQVWKWLIKNPDIRLGSHAGHKQLTLSEVEERNAAIEQIEESVPVSQHNDLPPAVAPSHASNALPAVEDGNILQTQQPTETAGAETKDAAGPQASKFDPIIRLYASENRMWHALAGHGPDFNKIKSLDFVCLSIIAASGPEGILQHDLVRISGQDKRSLPARTDRLHDGGYVEKKPVCAQLFNPKRLLNTSRCTLKRFVSNNSDQKQQTSDLGSEPAKKRKRVKAKGPGDQDGQAPGQSSSIAAHGSVSGDTAALSASRTTPLWTADRTINNQIFELVDRAGVKGMSMAEIRDNLMGEYVRKPLDVYISRMVDSWQVSQPLHLRHLSIVRDTVLKGKTHIYIYYTYENFKKLVEGGTGFWEAVKTVASEVTRGKNVAAALDAEPDVDEYGFPRLEENQFQGRQNDATLEECALALKVDPLHISATDPVLSKQADGNYGGQHDHRSPSVFINCDLGIRYKRDQHHSVNISNGPSPKKAASKRSQVGPIKARAIESHEVALSMLSGAVSTKSTAIEPENVAVSKPLRADLPKEDTVGFQTQRRQRIRNPNSKPLGRPRKYPKTGLPANFDTMTPDEVELLLESQENFEKYELIKAEKEIVRRIEDGEDAVVVAHEVLAARDHSRKQEGDLPLPKTSRAQVLHKFTGEPMPEPDPGETKPKGRHRKDNRYRPSMAAHTYFVPTLRKQAPSEPKKRKLEKENPVLSTRTRRRVQSVSDLESMIYLPSIAAHSWPYVRPPVSAKEIPITGALQNSLKHKEGRSPNSKQLLDPHLKYLPSIAAHSGSFLPPDTLSMVRVGQKRKRTAIGPLENHTEHTVPLRHKYLPSIAAHSDSFLPPNALQLVKVGQKRKRSAHMLSQNDEHNTTPSTSTAATQTPVTVLERVPSLGTSNLQLNTGNEGMYPGWEKFMSKYYQQRLANITRSNAGVFIGKTNPRRKRPCEPRDFRPSHFKLAVFKSTRLNELDWFVKTTASEQVPHVESRTQTPISQVAEPVPVTHSQSMSEDQPPLSGSTFSPSPASPDLVSQPISTHISPYADTAGAKRKRSTSPQPNRGAAPFDPFSLSPYSRHSSPTTNSWIPINKSKSRSEIAALPPTPDQVHVNSTIEHEAPARAPEKTPDIQESSESIANAPVLENPQITQSEILGTQVVGPSGRPSQSPTRKASRPSDSQPISKLNRRGGSTAILRKNIIMDIVNKCEGVFPSHKEMSVPFAAEWKRRGQEGTPEAKTISNAVNALINENKVRQITFTSQTRLGMIITKSMLILPTIDTADPKVKEIQAKMVAYHPRHFVPMAVLPPQDHPSTETRDNKIDDEGASDKTTGETGQGSSAPELAELRRLDLAKRITDGKDKAAMSRLKEMKEEAQQGLGHADGDEPATETLIQRATTDAVHTAPGTGREMMPKPTPKRSGGRRGQKRVERLASIKKPGPSRISPLPPIPATPVSNSSSLVWLPSKYSFSDFNFEEQRPTVLMAATENVLQIGTPVPLDFNEEARQRIREMAKNAARIERKQALANSTRPPLLNTDFNHGQLECPHPPTRPPSPPRQAPHKRALLVSFMDAVHYFHRATGTFSVTFSGLRPPRKIFAHRGTTLDPFAASLKAVDSYVSHRKTTRPPSPQELQETKRPPFDEEVDALLRREIEANKLKDVVLVGWPFVNHVFPHAHKTVEVVEADMEAAKQVTVRFEDGRLMSRRFPSNNGSRPSIGDSIFSTGSRRIGTVAAETRTPLKRRRLTSLPENGTQDETSKQVEWDQEQRPTKLRRVRGPRDAKSLGENGEERLLTAVTVIRGLTGGLDKRIDWVIVAKVFEPTYTQMFVHSRWSLTLQKYKLVLPKLESDFQSIFASAYEDGTVPAIDYDNLEDYDWKWLVEWTMANVDTPTQSLPELPVERSEFDGLYKVNETSNNEINEFYEIDGSSILARRTKVVHRDPYVLPLIRKRQNVRPDDAEDLTTAKSWIRANTMTPESTYNPSVARAKLSALPDCQVEDALKQLLLDRVLTQENKGRLIPGRNYDISDFLVSRLKKNLQAAHFHRAAAYKQRLDHDFEEKGFANHSYAADDGDMIVIFNLLAHQRIAVVPIDVPMNQWGQTDGGYETRQMDKGRLNFSLELRPSPTYIYGNPLLPLPAPPSRHLQDPMAKIPLWYDIHGSLVPVMWEMVLAAVVAVLAVRPGVGVSELETNMRPALEVWELQEVLEWLVNAKAAKRVGQGFSVEDEWWWLALGIGEKSEEGSGEDVGNGKGRRSEKGKGRAVEDVQDVITMELD</sequence>
<dbReference type="GO" id="GO:0006629">
    <property type="term" value="P:lipid metabolic process"/>
    <property type="evidence" value="ECO:0007669"/>
    <property type="project" value="InterPro"/>
</dbReference>
<feature type="compositionally biased region" description="Low complexity" evidence="3">
    <location>
        <begin position="758"/>
        <end position="768"/>
    </location>
</feature>
<dbReference type="SUPFAM" id="SSF51695">
    <property type="entry name" value="PLC-like phosphodiesterases"/>
    <property type="match status" value="1"/>
</dbReference>
<dbReference type="InterPro" id="IPR007309">
    <property type="entry name" value="TFIIIC_Bblock-bd"/>
</dbReference>
<evidence type="ECO:0000256" key="2">
    <source>
        <dbReference type="ARBA" id="ARBA00014286"/>
    </source>
</evidence>
<name>A0A8H3J148_9LECA</name>
<feature type="compositionally biased region" description="Polar residues" evidence="3">
    <location>
        <begin position="1675"/>
        <end position="1694"/>
    </location>
</feature>
<feature type="region of interest" description="Disordered" evidence="3">
    <location>
        <begin position="2239"/>
        <end position="2291"/>
    </location>
</feature>
<dbReference type="PANTHER" id="PTHR31571">
    <property type="entry name" value="ALTERED INHERITANCE OF MITOCHONDRIA PROTEIN 6"/>
    <property type="match status" value="1"/>
</dbReference>
<feature type="region of interest" description="Disordered" evidence="3">
    <location>
        <begin position="1210"/>
        <end position="1232"/>
    </location>
</feature>
<feature type="compositionally biased region" description="Basic and acidic residues" evidence="3">
    <location>
        <begin position="1822"/>
        <end position="1841"/>
    </location>
</feature>
<feature type="region of interest" description="Disordered" evidence="3">
    <location>
        <begin position="57"/>
        <end position="80"/>
    </location>
</feature>
<evidence type="ECO:0000256" key="1">
    <source>
        <dbReference type="ARBA" id="ARBA00008858"/>
    </source>
</evidence>
<feature type="region of interest" description="Disordered" evidence="3">
    <location>
        <begin position="568"/>
        <end position="588"/>
    </location>
</feature>
<dbReference type="CDD" id="cd16169">
    <property type="entry name" value="Tau138_eWH"/>
    <property type="match status" value="1"/>
</dbReference>
<feature type="region of interest" description="Disordered" evidence="3">
    <location>
        <begin position="1061"/>
        <end position="1095"/>
    </location>
</feature>
<evidence type="ECO:0000313" key="8">
    <source>
        <dbReference type="Proteomes" id="UP000664534"/>
    </source>
</evidence>
<organism evidence="7 8">
    <name type="scientific">Imshaugia aleurites</name>
    <dbReference type="NCBI Taxonomy" id="172621"/>
    <lineage>
        <taxon>Eukaryota</taxon>
        <taxon>Fungi</taxon>
        <taxon>Dikarya</taxon>
        <taxon>Ascomycota</taxon>
        <taxon>Pezizomycotina</taxon>
        <taxon>Lecanoromycetes</taxon>
        <taxon>OSLEUM clade</taxon>
        <taxon>Lecanoromycetidae</taxon>
        <taxon>Lecanorales</taxon>
        <taxon>Lecanorineae</taxon>
        <taxon>Parmeliaceae</taxon>
        <taxon>Imshaugia</taxon>
    </lineage>
</organism>
<keyword evidence="4" id="KW-1133">Transmembrane helix</keyword>
<feature type="region of interest" description="Disordered" evidence="3">
    <location>
        <begin position="1665"/>
        <end position="1699"/>
    </location>
</feature>
<feature type="compositionally biased region" description="Basic residues" evidence="3">
    <location>
        <begin position="1925"/>
        <end position="1935"/>
    </location>
</feature>
<feature type="compositionally biased region" description="Polar residues" evidence="3">
    <location>
        <begin position="1"/>
        <end position="16"/>
    </location>
</feature>
<feature type="domain" description="Transcription factor tau subunit sfc3/Tfc3 C-terminal" evidence="6">
    <location>
        <begin position="2287"/>
        <end position="2695"/>
    </location>
</feature>
<evidence type="ECO:0000256" key="3">
    <source>
        <dbReference type="SAM" id="MobiDB-lite"/>
    </source>
</evidence>
<dbReference type="Proteomes" id="UP000664534">
    <property type="component" value="Unassembled WGS sequence"/>
</dbReference>
<feature type="compositionally biased region" description="Polar residues" evidence="3">
    <location>
        <begin position="1062"/>
        <end position="1076"/>
    </location>
</feature>
<feature type="domain" description="B-block binding subunit of TFIIIC" evidence="5">
    <location>
        <begin position="655"/>
        <end position="727"/>
    </location>
</feature>
<dbReference type="InterPro" id="IPR051236">
    <property type="entry name" value="HAT_RTT109-like"/>
</dbReference>
<dbReference type="InterPro" id="IPR035625">
    <property type="entry name" value="Tfc3-like_eWH"/>
</dbReference>
<dbReference type="InterPro" id="IPR017946">
    <property type="entry name" value="PLC-like_Pdiesterase_TIM-brl"/>
</dbReference>
<feature type="compositionally biased region" description="Basic and acidic residues" evidence="3">
    <location>
        <begin position="2263"/>
        <end position="2276"/>
    </location>
</feature>
<feature type="region of interest" description="Disordered" evidence="3">
    <location>
        <begin position="2744"/>
        <end position="2768"/>
    </location>
</feature>
<feature type="transmembrane region" description="Helical" evidence="4">
    <location>
        <begin position="93"/>
        <end position="118"/>
    </location>
</feature>
<feature type="region of interest" description="Disordered" evidence="3">
    <location>
        <begin position="2046"/>
        <end position="2068"/>
    </location>
</feature>
<reference evidence="7" key="1">
    <citation type="submission" date="2021-03" db="EMBL/GenBank/DDBJ databases">
        <authorList>
            <person name="Tagirdzhanova G."/>
        </authorList>
    </citation>
    <scope>NUCLEOTIDE SEQUENCE</scope>
</reference>
<feature type="compositionally biased region" description="Polar residues" evidence="3">
    <location>
        <begin position="1518"/>
        <end position="1538"/>
    </location>
</feature>
<feature type="region of interest" description="Disordered" evidence="3">
    <location>
        <begin position="1"/>
        <end position="30"/>
    </location>
</feature>
<feature type="region of interest" description="Disordered" evidence="3">
    <location>
        <begin position="324"/>
        <end position="387"/>
    </location>
</feature>
<evidence type="ECO:0000259" key="6">
    <source>
        <dbReference type="Pfam" id="PF20222"/>
    </source>
</evidence>
<feature type="compositionally biased region" description="Polar residues" evidence="3">
    <location>
        <begin position="1585"/>
        <end position="1599"/>
    </location>
</feature>
<feature type="compositionally biased region" description="Polar residues" evidence="3">
    <location>
        <begin position="324"/>
        <end position="340"/>
    </location>
</feature>
<comment type="similarity">
    <text evidence="1">Belongs to the AIM6 family.</text>
</comment>
<protein>
    <recommendedName>
        <fullName evidence="2">Altered inheritance of mitochondria protein 6</fullName>
    </recommendedName>
</protein>
<dbReference type="InterPro" id="IPR046488">
    <property type="entry name" value="Sfc3/Tfc3_C"/>
</dbReference>
<feature type="region of interest" description="Disordered" evidence="3">
    <location>
        <begin position="1496"/>
        <end position="1603"/>
    </location>
</feature>
<feature type="compositionally biased region" description="Basic and acidic residues" evidence="3">
    <location>
        <begin position="345"/>
        <end position="362"/>
    </location>
</feature>
<evidence type="ECO:0000256" key="4">
    <source>
        <dbReference type="SAM" id="Phobius"/>
    </source>
</evidence>
<feature type="compositionally biased region" description="Basic and acidic residues" evidence="3">
    <location>
        <begin position="1870"/>
        <end position="1884"/>
    </location>
</feature>
<feature type="compositionally biased region" description="Polar residues" evidence="3">
    <location>
        <begin position="726"/>
        <end position="739"/>
    </location>
</feature>
<evidence type="ECO:0000313" key="7">
    <source>
        <dbReference type="EMBL" id="CAF9938743.1"/>
    </source>
</evidence>
<comment type="caution">
    <text evidence="7">The sequence shown here is derived from an EMBL/GenBank/DDBJ whole genome shotgun (WGS) entry which is preliminary data.</text>
</comment>
<gene>
    <name evidence="7" type="ORF">IMSHALPRED_001073</name>
</gene>
<keyword evidence="8" id="KW-1185">Reference proteome</keyword>
<accession>A0A8H3J148</accession>
<dbReference type="PANTHER" id="PTHR31571:SF1">
    <property type="entry name" value="ALTERED INHERITANCE OF MITOCHONDRIA PROTEIN 6"/>
    <property type="match status" value="1"/>
</dbReference>